<keyword evidence="2" id="KW-1185">Reference proteome</keyword>
<protein>
    <submittedName>
        <fullName evidence="1">Uncharacterized protein</fullName>
    </submittedName>
</protein>
<evidence type="ECO:0000313" key="1">
    <source>
        <dbReference type="EMBL" id="EMD86347.1"/>
    </source>
</evidence>
<dbReference type="EMBL" id="KB445585">
    <property type="protein sequence ID" value="EMD86347.1"/>
    <property type="molecule type" value="Genomic_DNA"/>
</dbReference>
<accession>M2UES0</accession>
<name>M2UES0_COCH5</name>
<dbReference type="Proteomes" id="UP000016936">
    <property type="component" value="Unassembled WGS sequence"/>
</dbReference>
<proteinExistence type="predicted"/>
<reference evidence="1 2" key="1">
    <citation type="journal article" date="2012" name="PLoS Pathog.">
        <title>Diverse lifestyles and strategies of plant pathogenesis encoded in the genomes of eighteen Dothideomycetes fungi.</title>
        <authorList>
            <person name="Ohm R.A."/>
            <person name="Feau N."/>
            <person name="Henrissat B."/>
            <person name="Schoch C.L."/>
            <person name="Horwitz B.A."/>
            <person name="Barry K.W."/>
            <person name="Condon B.J."/>
            <person name="Copeland A.C."/>
            <person name="Dhillon B."/>
            <person name="Glaser F."/>
            <person name="Hesse C.N."/>
            <person name="Kosti I."/>
            <person name="LaButti K."/>
            <person name="Lindquist E.A."/>
            <person name="Lucas S."/>
            <person name="Salamov A.A."/>
            <person name="Bradshaw R.E."/>
            <person name="Ciuffetti L."/>
            <person name="Hamelin R.C."/>
            <person name="Kema G.H.J."/>
            <person name="Lawrence C."/>
            <person name="Scott J.A."/>
            <person name="Spatafora J.W."/>
            <person name="Turgeon B.G."/>
            <person name="de Wit P.J.G.M."/>
            <person name="Zhong S."/>
            <person name="Goodwin S.B."/>
            <person name="Grigoriev I.V."/>
        </authorList>
    </citation>
    <scope>NUCLEOTIDE SEQUENCE [LARGE SCALE GENOMIC DNA]</scope>
    <source>
        <strain evidence="2">C5 / ATCC 48332 / race O</strain>
    </source>
</reference>
<reference evidence="2" key="2">
    <citation type="journal article" date="2013" name="PLoS Genet.">
        <title>Comparative genome structure, secondary metabolite, and effector coding capacity across Cochliobolus pathogens.</title>
        <authorList>
            <person name="Condon B.J."/>
            <person name="Leng Y."/>
            <person name="Wu D."/>
            <person name="Bushley K.E."/>
            <person name="Ohm R.A."/>
            <person name="Otillar R."/>
            <person name="Martin J."/>
            <person name="Schackwitz W."/>
            <person name="Grimwood J."/>
            <person name="MohdZainudin N."/>
            <person name="Xue C."/>
            <person name="Wang R."/>
            <person name="Manning V.A."/>
            <person name="Dhillon B."/>
            <person name="Tu Z.J."/>
            <person name="Steffenson B.J."/>
            <person name="Salamov A."/>
            <person name="Sun H."/>
            <person name="Lowry S."/>
            <person name="LaButti K."/>
            <person name="Han J."/>
            <person name="Copeland A."/>
            <person name="Lindquist E."/>
            <person name="Barry K."/>
            <person name="Schmutz J."/>
            <person name="Baker S.E."/>
            <person name="Ciuffetti L.M."/>
            <person name="Grigoriev I.V."/>
            <person name="Zhong S."/>
            <person name="Turgeon B.G."/>
        </authorList>
    </citation>
    <scope>NUCLEOTIDE SEQUENCE [LARGE SCALE GENOMIC DNA]</scope>
    <source>
        <strain evidence="2">C5 / ATCC 48332 / race O</strain>
    </source>
</reference>
<gene>
    <name evidence="1" type="ORF">COCHEDRAFT_21759</name>
</gene>
<evidence type="ECO:0000313" key="2">
    <source>
        <dbReference type="Proteomes" id="UP000016936"/>
    </source>
</evidence>
<dbReference type="AlphaFoldDB" id="M2UES0"/>
<organism evidence="1 2">
    <name type="scientific">Cochliobolus heterostrophus (strain C5 / ATCC 48332 / race O)</name>
    <name type="common">Southern corn leaf blight fungus</name>
    <name type="synonym">Bipolaris maydis</name>
    <dbReference type="NCBI Taxonomy" id="701091"/>
    <lineage>
        <taxon>Eukaryota</taxon>
        <taxon>Fungi</taxon>
        <taxon>Dikarya</taxon>
        <taxon>Ascomycota</taxon>
        <taxon>Pezizomycotina</taxon>
        <taxon>Dothideomycetes</taxon>
        <taxon>Pleosporomycetidae</taxon>
        <taxon>Pleosporales</taxon>
        <taxon>Pleosporineae</taxon>
        <taxon>Pleosporaceae</taxon>
        <taxon>Bipolaris</taxon>
    </lineage>
</organism>
<sequence>MLAGLRISRHLLQTGLRIVAAETCLRVARANVKEYSEHYVLSVRGNKYGHMRANCTKDLSWMRAAGRRLLGAMSKVIAEQLHRLPLPISLALTRTRARQLKKALLA</sequence>
<dbReference type="HOGENOM" id="CLU_2291415_0_0_1"/>